<protein>
    <submittedName>
        <fullName evidence="1">Uncharacterized protein</fullName>
    </submittedName>
</protein>
<evidence type="ECO:0000313" key="2">
    <source>
        <dbReference type="Proteomes" id="UP000266723"/>
    </source>
</evidence>
<accession>A0ABQ7E4I4</accession>
<gene>
    <name evidence="1" type="ORF">DY000_02024985</name>
</gene>
<reference evidence="1 2" key="1">
    <citation type="journal article" date="2020" name="BMC Genomics">
        <title>Intraspecific diversification of the crop wild relative Brassica cretica Lam. using demographic model selection.</title>
        <authorList>
            <person name="Kioukis A."/>
            <person name="Michalopoulou V.A."/>
            <person name="Briers L."/>
            <person name="Pirintsos S."/>
            <person name="Studholme D.J."/>
            <person name="Pavlidis P."/>
            <person name="Sarris P.F."/>
        </authorList>
    </citation>
    <scope>NUCLEOTIDE SEQUENCE [LARGE SCALE GENOMIC DNA]</scope>
    <source>
        <strain evidence="2">cv. PFS-1207/04</strain>
    </source>
</reference>
<keyword evidence="2" id="KW-1185">Reference proteome</keyword>
<dbReference type="Proteomes" id="UP000266723">
    <property type="component" value="Unassembled WGS sequence"/>
</dbReference>
<proteinExistence type="predicted"/>
<organism evidence="1 2">
    <name type="scientific">Brassica cretica</name>
    <name type="common">Mustard</name>
    <dbReference type="NCBI Taxonomy" id="69181"/>
    <lineage>
        <taxon>Eukaryota</taxon>
        <taxon>Viridiplantae</taxon>
        <taxon>Streptophyta</taxon>
        <taxon>Embryophyta</taxon>
        <taxon>Tracheophyta</taxon>
        <taxon>Spermatophyta</taxon>
        <taxon>Magnoliopsida</taxon>
        <taxon>eudicotyledons</taxon>
        <taxon>Gunneridae</taxon>
        <taxon>Pentapetalae</taxon>
        <taxon>rosids</taxon>
        <taxon>malvids</taxon>
        <taxon>Brassicales</taxon>
        <taxon>Brassicaceae</taxon>
        <taxon>Brassiceae</taxon>
        <taxon>Brassica</taxon>
    </lineage>
</organism>
<evidence type="ECO:0000313" key="1">
    <source>
        <dbReference type="EMBL" id="KAF3591159.1"/>
    </source>
</evidence>
<name>A0ABQ7E4I4_BRACR</name>
<sequence>MKFRWFSPSLSLTSSADLVADSPFRLSGVLVRGFKDVYSKRSPILSLKGDCSKVYLLDPGVLSVMKSSCVSFLFYCLNALTYVCLVSYSSSAASSWSKRSILVRAGLDRGANGDIDPDPIRCPPIS</sequence>
<comment type="caution">
    <text evidence="1">The sequence shown here is derived from an EMBL/GenBank/DDBJ whole genome shotgun (WGS) entry which is preliminary data.</text>
</comment>
<dbReference type="EMBL" id="QGKV02000299">
    <property type="protein sequence ID" value="KAF3591159.1"/>
    <property type="molecule type" value="Genomic_DNA"/>
</dbReference>